<sequence length="96" mass="11206">MAECVCTVRQRINAESHADKPALEKQRHAMEFLHNIRPLSNFSNGHQQESRLSEKNVISDNFNKEIAIIFLLINIFSKFCILAYFSFVKFLYIILT</sequence>
<keyword evidence="1" id="KW-0812">Transmembrane</keyword>
<feature type="transmembrane region" description="Helical" evidence="1">
    <location>
        <begin position="66"/>
        <end position="95"/>
    </location>
</feature>
<protein>
    <submittedName>
        <fullName evidence="2">Uncharacterized protein</fullName>
    </submittedName>
</protein>
<dbReference type="EMBL" id="REGN01000123">
    <property type="protein sequence ID" value="RNA44308.1"/>
    <property type="molecule type" value="Genomic_DNA"/>
</dbReference>
<comment type="caution">
    <text evidence="2">The sequence shown here is derived from an EMBL/GenBank/DDBJ whole genome shotgun (WGS) entry which is preliminary data.</text>
</comment>
<gene>
    <name evidence="2" type="ORF">BpHYR1_014883</name>
</gene>
<keyword evidence="1" id="KW-1133">Transmembrane helix</keyword>
<dbReference type="Proteomes" id="UP000276133">
    <property type="component" value="Unassembled WGS sequence"/>
</dbReference>
<name>A0A3M7T8U8_BRAPC</name>
<evidence type="ECO:0000256" key="1">
    <source>
        <dbReference type="SAM" id="Phobius"/>
    </source>
</evidence>
<reference evidence="2 3" key="1">
    <citation type="journal article" date="2018" name="Sci. Rep.">
        <title>Genomic signatures of local adaptation to the degree of environmental predictability in rotifers.</title>
        <authorList>
            <person name="Franch-Gras L."/>
            <person name="Hahn C."/>
            <person name="Garcia-Roger E.M."/>
            <person name="Carmona M.J."/>
            <person name="Serra M."/>
            <person name="Gomez A."/>
        </authorList>
    </citation>
    <scope>NUCLEOTIDE SEQUENCE [LARGE SCALE GENOMIC DNA]</scope>
    <source>
        <strain evidence="2">HYR1</strain>
    </source>
</reference>
<accession>A0A3M7T8U8</accession>
<keyword evidence="3" id="KW-1185">Reference proteome</keyword>
<dbReference type="AlphaFoldDB" id="A0A3M7T8U8"/>
<organism evidence="2 3">
    <name type="scientific">Brachionus plicatilis</name>
    <name type="common">Marine rotifer</name>
    <name type="synonym">Brachionus muelleri</name>
    <dbReference type="NCBI Taxonomy" id="10195"/>
    <lineage>
        <taxon>Eukaryota</taxon>
        <taxon>Metazoa</taxon>
        <taxon>Spiralia</taxon>
        <taxon>Gnathifera</taxon>
        <taxon>Rotifera</taxon>
        <taxon>Eurotatoria</taxon>
        <taxon>Monogononta</taxon>
        <taxon>Pseudotrocha</taxon>
        <taxon>Ploima</taxon>
        <taxon>Brachionidae</taxon>
        <taxon>Brachionus</taxon>
    </lineage>
</organism>
<evidence type="ECO:0000313" key="3">
    <source>
        <dbReference type="Proteomes" id="UP000276133"/>
    </source>
</evidence>
<keyword evidence="1" id="KW-0472">Membrane</keyword>
<evidence type="ECO:0000313" key="2">
    <source>
        <dbReference type="EMBL" id="RNA44308.1"/>
    </source>
</evidence>
<proteinExistence type="predicted"/>